<evidence type="ECO:0000313" key="3">
    <source>
        <dbReference type="Proteomes" id="UP000799779"/>
    </source>
</evidence>
<evidence type="ECO:0000256" key="1">
    <source>
        <dbReference type="SAM" id="MobiDB-lite"/>
    </source>
</evidence>
<dbReference type="AlphaFoldDB" id="A0A6A5WGG8"/>
<sequence>MASSSLATNPTHHVSTMQEPSQAHASICFNPSIFPKHPHPSQISKTQLQETSSSLSRAPSIHNTSSYRYRHEGLETPFRVQPLTSDDRAQQIAREKSIGHDVEAYGLGGAVLSLAQEHGRYAS</sequence>
<evidence type="ECO:0000313" key="2">
    <source>
        <dbReference type="EMBL" id="KAF2000722.1"/>
    </source>
</evidence>
<accession>A0A6A5WGG8</accession>
<dbReference type="Proteomes" id="UP000799779">
    <property type="component" value="Unassembled WGS sequence"/>
</dbReference>
<protein>
    <submittedName>
        <fullName evidence="2">Uncharacterized protein</fullName>
    </submittedName>
</protein>
<gene>
    <name evidence="2" type="ORF">P154DRAFT_522324</name>
</gene>
<keyword evidence="3" id="KW-1185">Reference proteome</keyword>
<reference evidence="2" key="1">
    <citation type="journal article" date="2020" name="Stud. Mycol.">
        <title>101 Dothideomycetes genomes: a test case for predicting lifestyles and emergence of pathogens.</title>
        <authorList>
            <person name="Haridas S."/>
            <person name="Albert R."/>
            <person name="Binder M."/>
            <person name="Bloem J."/>
            <person name="Labutti K."/>
            <person name="Salamov A."/>
            <person name="Andreopoulos B."/>
            <person name="Baker S."/>
            <person name="Barry K."/>
            <person name="Bills G."/>
            <person name="Bluhm B."/>
            <person name="Cannon C."/>
            <person name="Castanera R."/>
            <person name="Culley D."/>
            <person name="Daum C."/>
            <person name="Ezra D."/>
            <person name="Gonzalez J."/>
            <person name="Henrissat B."/>
            <person name="Kuo A."/>
            <person name="Liang C."/>
            <person name="Lipzen A."/>
            <person name="Lutzoni F."/>
            <person name="Magnuson J."/>
            <person name="Mondo S."/>
            <person name="Nolan M."/>
            <person name="Ohm R."/>
            <person name="Pangilinan J."/>
            <person name="Park H.-J."/>
            <person name="Ramirez L."/>
            <person name="Alfaro M."/>
            <person name="Sun H."/>
            <person name="Tritt A."/>
            <person name="Yoshinaga Y."/>
            <person name="Zwiers L.-H."/>
            <person name="Turgeon B."/>
            <person name="Goodwin S."/>
            <person name="Spatafora J."/>
            <person name="Crous P."/>
            <person name="Grigoriev I."/>
        </authorList>
    </citation>
    <scope>NUCLEOTIDE SEQUENCE</scope>
    <source>
        <strain evidence="2">CBS 123094</strain>
    </source>
</reference>
<feature type="region of interest" description="Disordered" evidence="1">
    <location>
        <begin position="1"/>
        <end position="64"/>
    </location>
</feature>
<name>A0A6A5WGG8_9PLEO</name>
<proteinExistence type="predicted"/>
<organism evidence="2 3">
    <name type="scientific">Amniculicola lignicola CBS 123094</name>
    <dbReference type="NCBI Taxonomy" id="1392246"/>
    <lineage>
        <taxon>Eukaryota</taxon>
        <taxon>Fungi</taxon>
        <taxon>Dikarya</taxon>
        <taxon>Ascomycota</taxon>
        <taxon>Pezizomycotina</taxon>
        <taxon>Dothideomycetes</taxon>
        <taxon>Pleosporomycetidae</taxon>
        <taxon>Pleosporales</taxon>
        <taxon>Amniculicolaceae</taxon>
        <taxon>Amniculicola</taxon>
    </lineage>
</organism>
<feature type="compositionally biased region" description="Polar residues" evidence="1">
    <location>
        <begin position="41"/>
        <end position="64"/>
    </location>
</feature>
<feature type="compositionally biased region" description="Polar residues" evidence="1">
    <location>
        <begin position="1"/>
        <end position="24"/>
    </location>
</feature>
<dbReference type="EMBL" id="ML977587">
    <property type="protein sequence ID" value="KAF2000722.1"/>
    <property type="molecule type" value="Genomic_DNA"/>
</dbReference>